<dbReference type="Proteomes" id="UP000034508">
    <property type="component" value="Unassembled WGS sequence"/>
</dbReference>
<evidence type="ECO:0000256" key="6">
    <source>
        <dbReference type="ARBA" id="ARBA00022989"/>
    </source>
</evidence>
<feature type="transmembrane region" description="Helical" evidence="8">
    <location>
        <begin position="482"/>
        <end position="503"/>
    </location>
</feature>
<comment type="subcellular location">
    <subcellularLocation>
        <location evidence="1">Cell membrane</location>
        <topology evidence="1">Multi-pass membrane protein</topology>
    </subcellularLocation>
</comment>
<evidence type="ECO:0000256" key="4">
    <source>
        <dbReference type="ARBA" id="ARBA00022679"/>
    </source>
</evidence>
<keyword evidence="2" id="KW-1003">Cell membrane</keyword>
<evidence type="ECO:0000256" key="2">
    <source>
        <dbReference type="ARBA" id="ARBA00022475"/>
    </source>
</evidence>
<dbReference type="InterPro" id="IPR038731">
    <property type="entry name" value="RgtA/B/C-like"/>
</dbReference>
<keyword evidence="3" id="KW-0328">Glycosyltransferase</keyword>
<dbReference type="PANTHER" id="PTHR33908:SF11">
    <property type="entry name" value="MEMBRANE PROTEIN"/>
    <property type="match status" value="1"/>
</dbReference>
<evidence type="ECO:0000256" key="7">
    <source>
        <dbReference type="ARBA" id="ARBA00023136"/>
    </source>
</evidence>
<feature type="transmembrane region" description="Helical" evidence="8">
    <location>
        <begin position="396"/>
        <end position="416"/>
    </location>
</feature>
<dbReference type="GO" id="GO:0016763">
    <property type="term" value="F:pentosyltransferase activity"/>
    <property type="evidence" value="ECO:0007669"/>
    <property type="project" value="TreeGrafter"/>
</dbReference>
<gene>
    <name evidence="10" type="ORF">US31_C0004G0069</name>
</gene>
<proteinExistence type="predicted"/>
<feature type="transmembrane region" description="Helical" evidence="8">
    <location>
        <begin position="450"/>
        <end position="470"/>
    </location>
</feature>
<evidence type="ECO:0000256" key="8">
    <source>
        <dbReference type="SAM" id="Phobius"/>
    </source>
</evidence>
<evidence type="ECO:0000313" key="11">
    <source>
        <dbReference type="Proteomes" id="UP000034508"/>
    </source>
</evidence>
<name>A0A0G0FL15_9BACT</name>
<dbReference type="InterPro" id="IPR050297">
    <property type="entry name" value="LipidA_mod_glycosyltrf_83"/>
</dbReference>
<dbReference type="GO" id="GO:0005886">
    <property type="term" value="C:plasma membrane"/>
    <property type="evidence" value="ECO:0007669"/>
    <property type="project" value="UniProtKB-SubCell"/>
</dbReference>
<dbReference type="Pfam" id="PF13231">
    <property type="entry name" value="PMT_2"/>
    <property type="match status" value="1"/>
</dbReference>
<feature type="transmembrane region" description="Helical" evidence="8">
    <location>
        <begin position="217"/>
        <end position="236"/>
    </location>
</feature>
<accession>A0A0G0FL15</accession>
<feature type="transmembrane region" description="Helical" evidence="8">
    <location>
        <begin position="185"/>
        <end position="205"/>
    </location>
</feature>
<feature type="transmembrane region" description="Helical" evidence="8">
    <location>
        <begin position="16"/>
        <end position="34"/>
    </location>
</feature>
<evidence type="ECO:0000256" key="1">
    <source>
        <dbReference type="ARBA" id="ARBA00004651"/>
    </source>
</evidence>
<evidence type="ECO:0000313" key="10">
    <source>
        <dbReference type="EMBL" id="KKQ18507.1"/>
    </source>
</evidence>
<keyword evidence="6 8" id="KW-1133">Transmembrane helix</keyword>
<evidence type="ECO:0000259" key="9">
    <source>
        <dbReference type="Pfam" id="PF13231"/>
    </source>
</evidence>
<evidence type="ECO:0000256" key="3">
    <source>
        <dbReference type="ARBA" id="ARBA00022676"/>
    </source>
</evidence>
<dbReference type="GO" id="GO:0009103">
    <property type="term" value="P:lipopolysaccharide biosynthetic process"/>
    <property type="evidence" value="ECO:0007669"/>
    <property type="project" value="UniProtKB-ARBA"/>
</dbReference>
<feature type="transmembrane region" description="Helical" evidence="8">
    <location>
        <begin position="163"/>
        <end position="179"/>
    </location>
</feature>
<feature type="domain" description="Glycosyltransferase RgtA/B/C/D-like" evidence="9">
    <location>
        <begin position="71"/>
        <end position="230"/>
    </location>
</feature>
<dbReference type="AlphaFoldDB" id="A0A0G0FL15"/>
<feature type="transmembrane region" description="Helical" evidence="8">
    <location>
        <begin position="88"/>
        <end position="109"/>
    </location>
</feature>
<keyword evidence="7 8" id="KW-0472">Membrane</keyword>
<feature type="transmembrane region" description="Helical" evidence="8">
    <location>
        <begin position="116"/>
        <end position="132"/>
    </location>
</feature>
<dbReference type="EMBL" id="LBSM01000004">
    <property type="protein sequence ID" value="KKQ18507.1"/>
    <property type="molecule type" value="Genomic_DNA"/>
</dbReference>
<evidence type="ECO:0000256" key="5">
    <source>
        <dbReference type="ARBA" id="ARBA00022692"/>
    </source>
</evidence>
<organism evidence="10 11">
    <name type="scientific">Berkelbacteria bacterium GW2011_GWA1_36_9</name>
    <dbReference type="NCBI Taxonomy" id="1618331"/>
    <lineage>
        <taxon>Bacteria</taxon>
        <taxon>Candidatus Berkelbacteria</taxon>
    </lineage>
</organism>
<protein>
    <recommendedName>
        <fullName evidence="9">Glycosyltransferase RgtA/B/C/D-like domain-containing protein</fullName>
    </recommendedName>
</protein>
<feature type="transmembrane region" description="Helical" evidence="8">
    <location>
        <begin position="138"/>
        <end position="156"/>
    </location>
</feature>
<keyword evidence="4" id="KW-0808">Transferase</keyword>
<feature type="transmembrane region" description="Helical" evidence="8">
    <location>
        <begin position="425"/>
        <end position="444"/>
    </location>
</feature>
<reference evidence="10 11" key="1">
    <citation type="journal article" date="2015" name="Nature">
        <title>rRNA introns, odd ribosomes, and small enigmatic genomes across a large radiation of phyla.</title>
        <authorList>
            <person name="Brown C.T."/>
            <person name="Hug L.A."/>
            <person name="Thomas B.C."/>
            <person name="Sharon I."/>
            <person name="Castelle C.J."/>
            <person name="Singh A."/>
            <person name="Wilkins M.J."/>
            <person name="Williams K.H."/>
            <person name="Banfield J.F."/>
        </authorList>
    </citation>
    <scope>NUCLEOTIDE SEQUENCE [LARGE SCALE GENOMIC DNA]</scope>
</reference>
<comment type="caution">
    <text evidence="10">The sequence shown here is derived from an EMBL/GenBank/DDBJ whole genome shotgun (WGS) entry which is preliminary data.</text>
</comment>
<feature type="transmembrane region" description="Helical" evidence="8">
    <location>
        <begin position="248"/>
        <end position="276"/>
    </location>
</feature>
<dbReference type="PANTHER" id="PTHR33908">
    <property type="entry name" value="MANNOSYLTRANSFERASE YKCB-RELATED"/>
    <property type="match status" value="1"/>
</dbReference>
<feature type="transmembrane region" description="Helical" evidence="8">
    <location>
        <begin position="288"/>
        <end position="309"/>
    </location>
</feature>
<sequence length="610" mass="71324">MSNQFKHIFGLTKVDYFFIFILFSVTFYIRYAAFTTTPLDLFSDDAIYMSMARAFSEGNFERILHPHWQPLYPLMGVIFHFFISDWALVARFVSIVFGSLLIIPIYLLVKFITNRFISAAVILYLALFSPLIESSTNPLTGSLFTFILWLTLLFLWKAVGFRSKKFAFFGGTAAGLALLTRSEGIFLPFSFIMFYFFYILILVFNTHLRKRIVRDKVFLHATIKILLMVLILLLYISTVLAMKNNMLFVIGLINVGFVYLISLSLLSFIYVSVAVIHYNVFVKVYEQVRPLVIIIMLFMIGVMAIYFPYKFALNKKFFGVPFFEKAINLQLRSGNAFEFNADQSSTWAQDFWGVRTADPHAKVLESSTKKYNFFLIYDIYLTNAFKRMTIFIGDYIFKYSNFLEWILLIPGIIWLIKNPQRRTQLLFLFSTLAIIFIGIAVFAPAANERYIYWLTPAFPIMAIVGIYGLYDFGLLKPTYRAVAVFLLLFYFFARSDSFFYPFFLPIDNSARKENYITDIDYWFMKNNPKNRVMAIHEGVGFYSRSQVIYTPMAKNLPELLDYAKKWQVLYIVAHSRETTRWVEFLFDEPKDYPGLQIVYYKNGAVIYRVL</sequence>
<keyword evidence="5 8" id="KW-0812">Transmembrane</keyword>